<evidence type="ECO:0000313" key="2">
    <source>
        <dbReference type="EMBL" id="ROR95772.1"/>
    </source>
</evidence>
<sequence length="68" mass="7727">MKNLQVWVAVGGLVLTGVLSFVLDWEWWVLAIVAFPLILVALLLAARSERRRASIDSRPVRRLGERRS</sequence>
<feature type="transmembrane region" description="Helical" evidence="1">
    <location>
        <begin position="30"/>
        <end position="46"/>
    </location>
</feature>
<organism evidence="2 3">
    <name type="scientific">Salana multivorans</name>
    <dbReference type="NCBI Taxonomy" id="120377"/>
    <lineage>
        <taxon>Bacteria</taxon>
        <taxon>Bacillati</taxon>
        <taxon>Actinomycetota</taxon>
        <taxon>Actinomycetes</taxon>
        <taxon>Micrococcales</taxon>
        <taxon>Beutenbergiaceae</taxon>
        <taxon>Salana</taxon>
    </lineage>
</organism>
<dbReference type="EMBL" id="RKHQ01000001">
    <property type="protein sequence ID" value="ROR95772.1"/>
    <property type="molecule type" value="Genomic_DNA"/>
</dbReference>
<comment type="caution">
    <text evidence="2">The sequence shown here is derived from an EMBL/GenBank/DDBJ whole genome shotgun (WGS) entry which is preliminary data.</text>
</comment>
<evidence type="ECO:0000256" key="1">
    <source>
        <dbReference type="SAM" id="Phobius"/>
    </source>
</evidence>
<protein>
    <submittedName>
        <fullName evidence="2">Uncharacterized protein</fullName>
    </submittedName>
</protein>
<keyword evidence="1" id="KW-1133">Transmembrane helix</keyword>
<keyword evidence="1" id="KW-0812">Transmembrane</keyword>
<dbReference type="Proteomes" id="UP000275356">
    <property type="component" value="Unassembled WGS sequence"/>
</dbReference>
<name>A0A3N2D7U8_9MICO</name>
<dbReference type="RefSeq" id="WP_123738046.1">
    <property type="nucleotide sequence ID" value="NZ_RKHQ01000001.1"/>
</dbReference>
<gene>
    <name evidence="2" type="ORF">EDD28_0334</name>
</gene>
<proteinExistence type="predicted"/>
<reference evidence="2 3" key="1">
    <citation type="submission" date="2018-11" db="EMBL/GenBank/DDBJ databases">
        <title>Sequencing the genomes of 1000 actinobacteria strains.</title>
        <authorList>
            <person name="Klenk H.-P."/>
        </authorList>
    </citation>
    <scope>NUCLEOTIDE SEQUENCE [LARGE SCALE GENOMIC DNA]</scope>
    <source>
        <strain evidence="2 3">DSM 13521</strain>
    </source>
</reference>
<keyword evidence="3" id="KW-1185">Reference proteome</keyword>
<evidence type="ECO:0000313" key="3">
    <source>
        <dbReference type="Proteomes" id="UP000275356"/>
    </source>
</evidence>
<dbReference type="AlphaFoldDB" id="A0A3N2D7U8"/>
<keyword evidence="1" id="KW-0472">Membrane</keyword>
<accession>A0A3N2D7U8</accession>